<organism evidence="2 3">
    <name type="scientific">Naumannella cuiyingiana</name>
    <dbReference type="NCBI Taxonomy" id="1347891"/>
    <lineage>
        <taxon>Bacteria</taxon>
        <taxon>Bacillati</taxon>
        <taxon>Actinomycetota</taxon>
        <taxon>Actinomycetes</taxon>
        <taxon>Propionibacteriales</taxon>
        <taxon>Propionibacteriaceae</taxon>
        <taxon>Naumannella</taxon>
    </lineage>
</organism>
<feature type="domain" description="FAD dependent oxidoreductase" evidence="1">
    <location>
        <begin position="29"/>
        <end position="355"/>
    </location>
</feature>
<dbReference type="GO" id="GO:0005737">
    <property type="term" value="C:cytoplasm"/>
    <property type="evidence" value="ECO:0007669"/>
    <property type="project" value="TreeGrafter"/>
</dbReference>
<dbReference type="EMBL" id="JACBZS010000001">
    <property type="protein sequence ID" value="NYI71752.1"/>
    <property type="molecule type" value="Genomic_DNA"/>
</dbReference>
<dbReference type="Proteomes" id="UP000527616">
    <property type="component" value="Unassembled WGS sequence"/>
</dbReference>
<dbReference type="InterPro" id="IPR036188">
    <property type="entry name" value="FAD/NAD-bd_sf"/>
</dbReference>
<comment type="caution">
    <text evidence="2">The sequence shown here is derived from an EMBL/GenBank/DDBJ whole genome shotgun (WGS) entry which is preliminary data.</text>
</comment>
<dbReference type="RefSeq" id="WP_179445537.1">
    <property type="nucleotide sequence ID" value="NZ_JACBZS010000001.1"/>
</dbReference>
<proteinExistence type="predicted"/>
<sequence>MKRSSGIALRPPWGRPVAEGGVPVDATADLVVVGAGAAGLTTALAAAEGGADVIVIEAGRIGADASGALPGWLTPLQGETPHDIRLLHGDDAVRAWAAQTGRALEYVRRRGAEFGVPVADRTFGATTTQGHWAFQLRFVARALRVGGYRCEFADVSGLPFEVRPELVVGGGAVVDPAEWLGALAARAVDAGVRIFGGAAMAGLRVDRTGARVIAGSAELRARRVVLASSAPLADRAALRARVRAETWHLLALRTDVFPLREVQLVDRPGMLVSRYRDLLIIGQNGGSVAELIDRVSRSWPDAQVVNGWSTTTHRSVDGLPLVGSASLSGDTVLTAAGLGAFELVNGTAAGLQLADVALGRSAAAELPWRPARVPLARGLSKRGRSALIGPIPWITRLNEPGSR</sequence>
<reference evidence="2 3" key="1">
    <citation type="submission" date="2020-07" db="EMBL/GenBank/DDBJ databases">
        <title>Sequencing the genomes of 1000 actinobacteria strains.</title>
        <authorList>
            <person name="Klenk H.-P."/>
        </authorList>
    </citation>
    <scope>NUCLEOTIDE SEQUENCE [LARGE SCALE GENOMIC DNA]</scope>
    <source>
        <strain evidence="2 3">DSM 103164</strain>
    </source>
</reference>
<dbReference type="Gene3D" id="3.30.9.10">
    <property type="entry name" value="D-Amino Acid Oxidase, subunit A, domain 2"/>
    <property type="match status" value="1"/>
</dbReference>
<accession>A0A7Z0ILP5</accession>
<protein>
    <submittedName>
        <fullName evidence="2">Glycine/D-amino acid oxidase-like deaminating enzyme</fullName>
    </submittedName>
</protein>
<name>A0A7Z0ILP5_9ACTN</name>
<dbReference type="Pfam" id="PF01266">
    <property type="entry name" value="DAO"/>
    <property type="match status" value="1"/>
</dbReference>
<keyword evidence="3" id="KW-1185">Reference proteome</keyword>
<evidence type="ECO:0000259" key="1">
    <source>
        <dbReference type="Pfam" id="PF01266"/>
    </source>
</evidence>
<dbReference type="InterPro" id="IPR006076">
    <property type="entry name" value="FAD-dep_OxRdtase"/>
</dbReference>
<dbReference type="PANTHER" id="PTHR13847">
    <property type="entry name" value="SARCOSINE DEHYDROGENASE-RELATED"/>
    <property type="match status" value="1"/>
</dbReference>
<evidence type="ECO:0000313" key="3">
    <source>
        <dbReference type="Proteomes" id="UP000527616"/>
    </source>
</evidence>
<dbReference type="AlphaFoldDB" id="A0A7Z0ILP5"/>
<gene>
    <name evidence="2" type="ORF">GGQ54_002312</name>
</gene>
<dbReference type="SUPFAM" id="SSF51905">
    <property type="entry name" value="FAD/NAD(P)-binding domain"/>
    <property type="match status" value="1"/>
</dbReference>
<dbReference type="Gene3D" id="3.50.50.60">
    <property type="entry name" value="FAD/NAD(P)-binding domain"/>
    <property type="match status" value="1"/>
</dbReference>
<evidence type="ECO:0000313" key="2">
    <source>
        <dbReference type="EMBL" id="NYI71752.1"/>
    </source>
</evidence>